<protein>
    <recommendedName>
        <fullName evidence="4">HTH psq-type domain-containing protein</fullName>
    </recommendedName>
</protein>
<dbReference type="AlphaFoldDB" id="A0A397W4R4"/>
<name>A0A397W4R4_9GLOM</name>
<keyword evidence="1" id="KW-0175">Coiled coil</keyword>
<proteinExistence type="predicted"/>
<feature type="coiled-coil region" evidence="1">
    <location>
        <begin position="229"/>
        <end position="256"/>
    </location>
</feature>
<keyword evidence="3" id="KW-1185">Reference proteome</keyword>
<dbReference type="OrthoDB" id="5098525at2759"/>
<evidence type="ECO:0000256" key="1">
    <source>
        <dbReference type="SAM" id="Coils"/>
    </source>
</evidence>
<dbReference type="Proteomes" id="UP000266673">
    <property type="component" value="Unassembled WGS sequence"/>
</dbReference>
<evidence type="ECO:0008006" key="4">
    <source>
        <dbReference type="Google" id="ProtNLM"/>
    </source>
</evidence>
<accession>A0A397W4R4</accession>
<organism evidence="2 3">
    <name type="scientific">Gigaspora rosea</name>
    <dbReference type="NCBI Taxonomy" id="44941"/>
    <lineage>
        <taxon>Eukaryota</taxon>
        <taxon>Fungi</taxon>
        <taxon>Fungi incertae sedis</taxon>
        <taxon>Mucoromycota</taxon>
        <taxon>Glomeromycotina</taxon>
        <taxon>Glomeromycetes</taxon>
        <taxon>Diversisporales</taxon>
        <taxon>Gigasporaceae</taxon>
        <taxon>Gigaspora</taxon>
    </lineage>
</organism>
<gene>
    <name evidence="2" type="ORF">C2G38_2156355</name>
</gene>
<comment type="caution">
    <text evidence="2">The sequence shown here is derived from an EMBL/GenBank/DDBJ whole genome shotgun (WGS) entry which is preliminary data.</text>
</comment>
<evidence type="ECO:0000313" key="2">
    <source>
        <dbReference type="EMBL" id="RIB29032.1"/>
    </source>
</evidence>
<dbReference type="EMBL" id="QKWP01000048">
    <property type="protein sequence ID" value="RIB29032.1"/>
    <property type="molecule type" value="Genomic_DNA"/>
</dbReference>
<sequence>MPEVSYLNKQSTILTAINELNNHLAGHKRPSVHSVVKNFGIPKTTLRCAAKNGGPPKHRGPSTILTEYEENQLVDKWPERDWWTRFMRDHFELSFRAPQELSEACAQRANATIVNDHFNKLKQVINQIHLQMQIWNMDETGFVLVPKLEKVVAKKGSSTGIWPFNPKTISSDCLDTSLATEIFDIIPDQFPFGQSSHPVMLSPQPISKPTTHSHYTHTNFTQLASENEILKKEDANEETERKAEEMKWKKEIAAKKKEIAA</sequence>
<evidence type="ECO:0000313" key="3">
    <source>
        <dbReference type="Proteomes" id="UP000266673"/>
    </source>
</evidence>
<reference evidence="2 3" key="1">
    <citation type="submission" date="2018-06" db="EMBL/GenBank/DDBJ databases">
        <title>Comparative genomics reveals the genomic features of Rhizophagus irregularis, R. cerebriforme, R. diaphanum and Gigaspora rosea, and their symbiotic lifestyle signature.</title>
        <authorList>
            <person name="Morin E."/>
            <person name="San Clemente H."/>
            <person name="Chen E.C.H."/>
            <person name="De La Providencia I."/>
            <person name="Hainaut M."/>
            <person name="Kuo A."/>
            <person name="Kohler A."/>
            <person name="Murat C."/>
            <person name="Tang N."/>
            <person name="Roy S."/>
            <person name="Loubradou J."/>
            <person name="Henrissat B."/>
            <person name="Grigoriev I.V."/>
            <person name="Corradi N."/>
            <person name="Roux C."/>
            <person name="Martin F.M."/>
        </authorList>
    </citation>
    <scope>NUCLEOTIDE SEQUENCE [LARGE SCALE GENOMIC DNA]</scope>
    <source>
        <strain evidence="2 3">DAOM 194757</strain>
    </source>
</reference>